<dbReference type="InterPro" id="IPR031312">
    <property type="entry name" value="Na/sul_symport_CS"/>
</dbReference>
<feature type="transmembrane region" description="Helical" evidence="7">
    <location>
        <begin position="347"/>
        <end position="367"/>
    </location>
</feature>
<comment type="subcellular location">
    <subcellularLocation>
        <location evidence="1">Membrane</location>
        <topology evidence="1">Multi-pass membrane protein</topology>
    </subcellularLocation>
</comment>
<evidence type="ECO:0000256" key="3">
    <source>
        <dbReference type="ARBA" id="ARBA00022448"/>
    </source>
</evidence>
<feature type="transmembrane region" description="Helical" evidence="7">
    <location>
        <begin position="86"/>
        <end position="104"/>
    </location>
</feature>
<keyword evidence="5 7" id="KW-1133">Transmembrane helix</keyword>
<feature type="transmembrane region" description="Helical" evidence="7">
    <location>
        <begin position="12"/>
        <end position="34"/>
    </location>
</feature>
<feature type="transmembrane region" description="Helical" evidence="7">
    <location>
        <begin position="46"/>
        <end position="74"/>
    </location>
</feature>
<sequence length="716" mass="78136">MIREKVAWFLRNLWAVRNIIIVFIAFVAPINLAIGDSKETKCAYGLIVMAILWLTEAFPIPVTALLPTVIFPLLGVSTARAICSKYINDTTVLFLGGLVVAVAVEEVGLHTRIAMGIISVLGSNPNMLMLGLMLPTWFLSMWISNTAATSMMIPIIQAVMTQIREANRIRLEGAKDVSDESDNPTIQTSDSISVNQIEGKIKNGAMLSVPTDTQVSLANNSAACVLEVEKSTDNSELRLFGKGLALGVAYGANAGGIATLTGTPPNLILQGQANEIFDKRSPGSDSGITFANWMGFAFPLSIVILLLSWIWLQLIFLRSLCIRKTDAVRTAAIKSAIKHERKKLGRVTFGEVVVLICFICLAMLWIFRDIPGMGGWAYLFHLDKDGKPFARDSTAAMLIAICLFVLPKSVPNIFCFIKSEDVKPSYTPILTWDTAVHKLPWGVIVLLGGGFALADASSSSGLSKMVGCSLKVFSHMDIWVMNLIICLIVAGATEITSNSATATLLMPIMAELALTLGKNPLYLMISSAIACSFAFMLPVATPPNAIVFSTGILRIPDMASAGIVMNIVAILALTLAVNTWAIPIFNLDVVPSIFNNTGVKVFGQAKVNTNTFKESYDSLIYRHNLFFERKGYKIIINVTLSHFIVNSDVICTNYVPINIKTLYTTSSSSSVPIKIPGLNFVYTADARFVYKRLISDARIQKKLKRQNTLIYLLCLY</sequence>
<reference evidence="8" key="1">
    <citation type="submission" date="2018-11" db="EMBL/GenBank/DDBJ databases">
        <authorList>
            <person name="Alioto T."/>
            <person name="Alioto T."/>
        </authorList>
    </citation>
    <scope>NUCLEOTIDE SEQUENCE</scope>
</reference>
<dbReference type="PANTHER" id="PTHR10283">
    <property type="entry name" value="SOLUTE CARRIER FAMILY 13 MEMBER"/>
    <property type="match status" value="1"/>
</dbReference>
<keyword evidence="6 7" id="KW-0472">Membrane</keyword>
<evidence type="ECO:0000256" key="2">
    <source>
        <dbReference type="ARBA" id="ARBA00006772"/>
    </source>
</evidence>
<protein>
    <submittedName>
        <fullName evidence="8">Solute carrier family 13 (Sodium-dependent dicarboxylate transporter), member 2/3/5</fullName>
    </submittedName>
</protein>
<dbReference type="AlphaFoldDB" id="A0A8B6ENY5"/>
<dbReference type="CDD" id="cd01115">
    <property type="entry name" value="SLC13_permease"/>
    <property type="match status" value="1"/>
</dbReference>
<name>A0A8B6ENY5_MYTGA</name>
<dbReference type="Proteomes" id="UP000596742">
    <property type="component" value="Unassembled WGS sequence"/>
</dbReference>
<feature type="transmembrane region" description="Helical" evidence="7">
    <location>
        <begin position="290"/>
        <end position="312"/>
    </location>
</feature>
<feature type="transmembrane region" description="Helical" evidence="7">
    <location>
        <begin position="388"/>
        <end position="406"/>
    </location>
</feature>
<accession>A0A8B6ENY5</accession>
<feature type="transmembrane region" description="Helical" evidence="7">
    <location>
        <begin position="521"/>
        <end position="540"/>
    </location>
</feature>
<feature type="transmembrane region" description="Helical" evidence="7">
    <location>
        <begin position="439"/>
        <end position="457"/>
    </location>
</feature>
<comment type="caution">
    <text evidence="8">The sequence shown here is derived from an EMBL/GenBank/DDBJ whole genome shotgun (WGS) entry which is preliminary data.</text>
</comment>
<feature type="non-terminal residue" evidence="8">
    <location>
        <position position="716"/>
    </location>
</feature>
<organism evidence="8 9">
    <name type="scientific">Mytilus galloprovincialis</name>
    <name type="common">Mediterranean mussel</name>
    <dbReference type="NCBI Taxonomy" id="29158"/>
    <lineage>
        <taxon>Eukaryota</taxon>
        <taxon>Metazoa</taxon>
        <taxon>Spiralia</taxon>
        <taxon>Lophotrochozoa</taxon>
        <taxon>Mollusca</taxon>
        <taxon>Bivalvia</taxon>
        <taxon>Autobranchia</taxon>
        <taxon>Pteriomorphia</taxon>
        <taxon>Mytilida</taxon>
        <taxon>Mytiloidea</taxon>
        <taxon>Mytilidae</taxon>
        <taxon>Mytilinae</taxon>
        <taxon>Mytilus</taxon>
    </lineage>
</organism>
<dbReference type="OrthoDB" id="6493944at2759"/>
<dbReference type="GO" id="GO:0005886">
    <property type="term" value="C:plasma membrane"/>
    <property type="evidence" value="ECO:0007669"/>
    <property type="project" value="TreeGrafter"/>
</dbReference>
<feature type="transmembrane region" description="Helical" evidence="7">
    <location>
        <begin position="561"/>
        <end position="582"/>
    </location>
</feature>
<evidence type="ECO:0000256" key="1">
    <source>
        <dbReference type="ARBA" id="ARBA00004141"/>
    </source>
</evidence>
<keyword evidence="9" id="KW-1185">Reference proteome</keyword>
<evidence type="ECO:0000256" key="6">
    <source>
        <dbReference type="ARBA" id="ARBA00023136"/>
    </source>
</evidence>
<dbReference type="EMBL" id="UYJE01005404">
    <property type="protein sequence ID" value="VDI37159.1"/>
    <property type="molecule type" value="Genomic_DNA"/>
</dbReference>
<feature type="transmembrane region" description="Helical" evidence="7">
    <location>
        <begin position="478"/>
        <end position="501"/>
    </location>
</feature>
<dbReference type="InterPro" id="IPR001898">
    <property type="entry name" value="SLC13A/DASS"/>
</dbReference>
<gene>
    <name evidence="8" type="ORF">MGAL_10B022441</name>
</gene>
<dbReference type="Pfam" id="PF00939">
    <property type="entry name" value="Na_sulph_symp"/>
    <property type="match status" value="1"/>
</dbReference>
<dbReference type="PANTHER" id="PTHR10283:SF82">
    <property type="entry name" value="SOLUTE CARRIER FAMILY 13 MEMBER 2"/>
    <property type="match status" value="1"/>
</dbReference>
<proteinExistence type="inferred from homology"/>
<evidence type="ECO:0000313" key="8">
    <source>
        <dbReference type="EMBL" id="VDI37159.1"/>
    </source>
</evidence>
<keyword evidence="4 7" id="KW-0812">Transmembrane</keyword>
<evidence type="ECO:0000313" key="9">
    <source>
        <dbReference type="Proteomes" id="UP000596742"/>
    </source>
</evidence>
<dbReference type="PROSITE" id="PS01271">
    <property type="entry name" value="NA_SULFATE"/>
    <property type="match status" value="1"/>
</dbReference>
<dbReference type="GO" id="GO:0015141">
    <property type="term" value="F:succinate transmembrane transporter activity"/>
    <property type="evidence" value="ECO:0007669"/>
    <property type="project" value="UniProtKB-ARBA"/>
</dbReference>
<evidence type="ECO:0000256" key="5">
    <source>
        <dbReference type="ARBA" id="ARBA00022989"/>
    </source>
</evidence>
<comment type="similarity">
    <text evidence="2">Belongs to the SLC13A/DASS transporter (TC 2.A.47) family. NADC subfamily.</text>
</comment>
<evidence type="ECO:0000256" key="4">
    <source>
        <dbReference type="ARBA" id="ARBA00022692"/>
    </source>
</evidence>
<keyword evidence="3" id="KW-0813">Transport</keyword>
<feature type="transmembrane region" description="Helical" evidence="7">
    <location>
        <begin position="137"/>
        <end position="160"/>
    </location>
</feature>
<evidence type="ECO:0000256" key="7">
    <source>
        <dbReference type="SAM" id="Phobius"/>
    </source>
</evidence>